<proteinExistence type="predicted"/>
<gene>
    <name evidence="1" type="ORF">SAMN05216323_10724</name>
</gene>
<protein>
    <submittedName>
        <fullName evidence="1">Uncharacterized protein</fullName>
    </submittedName>
</protein>
<keyword evidence="2" id="KW-1185">Reference proteome</keyword>
<reference evidence="1 2" key="1">
    <citation type="submission" date="2016-09" db="EMBL/GenBank/DDBJ databases">
        <authorList>
            <person name="Capua I."/>
            <person name="De Benedictis P."/>
            <person name="Joannis T."/>
            <person name="Lombin L.H."/>
            <person name="Cattoli G."/>
        </authorList>
    </citation>
    <scope>NUCLEOTIDE SEQUENCE [LARGE SCALE GENOMIC DNA]</scope>
    <source>
        <strain evidence="1 2">A7P-90m</strain>
    </source>
</reference>
<dbReference type="AlphaFoldDB" id="A0A1G6RCV1"/>
<evidence type="ECO:0000313" key="2">
    <source>
        <dbReference type="Proteomes" id="UP000199452"/>
    </source>
</evidence>
<accession>A0A1G6RCV1</accession>
<dbReference type="EMBL" id="FMYP01000072">
    <property type="protein sequence ID" value="SDD01726.1"/>
    <property type="molecule type" value="Genomic_DNA"/>
</dbReference>
<name>A0A1G6RCV1_9BACT</name>
<organism evidence="1 2">
    <name type="scientific">Williamwhitmania taraxaci</name>
    <dbReference type="NCBI Taxonomy" id="1640674"/>
    <lineage>
        <taxon>Bacteria</taxon>
        <taxon>Pseudomonadati</taxon>
        <taxon>Bacteroidota</taxon>
        <taxon>Bacteroidia</taxon>
        <taxon>Bacteroidales</taxon>
        <taxon>Williamwhitmaniaceae</taxon>
        <taxon>Williamwhitmania</taxon>
    </lineage>
</organism>
<dbReference type="Proteomes" id="UP000199452">
    <property type="component" value="Unassembled WGS sequence"/>
</dbReference>
<sequence>MTILISYILTILFVGCEKNESKVAQQALIDIGVLVHYVDNDGTDLLDSSKVDSYKSSGMRLYFMAYGNKVEVPFNSMLDMPRGFKVEKSERNGSYVVNTLIYCGDTTNLINNAVNTVNSVTYLQLDEKVTDTIKCEIRRRGSVYMEVQKLWYNGELKWSLESNTPREITIEK</sequence>
<evidence type="ECO:0000313" key="1">
    <source>
        <dbReference type="EMBL" id="SDD01726.1"/>
    </source>
</evidence>